<comment type="similarity">
    <text evidence="7">Belongs to the binding-protein-dependent transport system permease family.</text>
</comment>
<dbReference type="OrthoDB" id="8443696at2"/>
<feature type="transmembrane region" description="Helical" evidence="7">
    <location>
        <begin position="21"/>
        <end position="43"/>
    </location>
</feature>
<keyword evidence="5 7" id="KW-1133">Transmembrane helix</keyword>
<evidence type="ECO:0000259" key="8">
    <source>
        <dbReference type="PROSITE" id="PS50928"/>
    </source>
</evidence>
<feature type="transmembrane region" description="Helical" evidence="7">
    <location>
        <begin position="227"/>
        <end position="254"/>
    </location>
</feature>
<dbReference type="InterPro" id="IPR035906">
    <property type="entry name" value="MetI-like_sf"/>
</dbReference>
<dbReference type="PANTHER" id="PTHR30151:SF38">
    <property type="entry name" value="ALIPHATIC SULFONATES TRANSPORT PERMEASE PROTEIN SSUC-RELATED"/>
    <property type="match status" value="1"/>
</dbReference>
<evidence type="ECO:0000313" key="10">
    <source>
        <dbReference type="Proteomes" id="UP000187059"/>
    </source>
</evidence>
<keyword evidence="2 7" id="KW-0813">Transport</keyword>
<evidence type="ECO:0000256" key="6">
    <source>
        <dbReference type="ARBA" id="ARBA00023136"/>
    </source>
</evidence>
<evidence type="ECO:0000256" key="2">
    <source>
        <dbReference type="ARBA" id="ARBA00022448"/>
    </source>
</evidence>
<dbReference type="EMBL" id="CP015089">
    <property type="protein sequence ID" value="APZ50448.1"/>
    <property type="molecule type" value="Genomic_DNA"/>
</dbReference>
<dbReference type="GO" id="GO:0005886">
    <property type="term" value="C:plasma membrane"/>
    <property type="evidence" value="ECO:0007669"/>
    <property type="project" value="UniProtKB-SubCell"/>
</dbReference>
<dbReference type="AlphaFoldDB" id="A0A1P8UM57"/>
<organism evidence="9 10">
    <name type="scientific">Salipiger abyssi</name>
    <dbReference type="NCBI Taxonomy" id="1250539"/>
    <lineage>
        <taxon>Bacteria</taxon>
        <taxon>Pseudomonadati</taxon>
        <taxon>Pseudomonadota</taxon>
        <taxon>Alphaproteobacteria</taxon>
        <taxon>Rhodobacterales</taxon>
        <taxon>Roseobacteraceae</taxon>
        <taxon>Salipiger</taxon>
    </lineage>
</organism>
<dbReference type="SUPFAM" id="SSF161098">
    <property type="entry name" value="MetI-like"/>
    <property type="match status" value="1"/>
</dbReference>
<dbReference type="Gene3D" id="1.10.3720.10">
    <property type="entry name" value="MetI-like"/>
    <property type="match status" value="1"/>
</dbReference>
<dbReference type="Proteomes" id="UP000187059">
    <property type="component" value="Plasmid pPABY5"/>
</dbReference>
<proteinExistence type="inferred from homology"/>
<protein>
    <recommendedName>
        <fullName evidence="8">ABC transmembrane type-1 domain-containing protein</fullName>
    </recommendedName>
</protein>
<dbReference type="CDD" id="cd06261">
    <property type="entry name" value="TM_PBP2"/>
    <property type="match status" value="1"/>
</dbReference>
<dbReference type="PANTHER" id="PTHR30151">
    <property type="entry name" value="ALKANE SULFONATE ABC TRANSPORTER-RELATED, MEMBRANE SUBUNIT"/>
    <property type="match status" value="1"/>
</dbReference>
<evidence type="ECO:0000256" key="1">
    <source>
        <dbReference type="ARBA" id="ARBA00004651"/>
    </source>
</evidence>
<evidence type="ECO:0000256" key="5">
    <source>
        <dbReference type="ARBA" id="ARBA00022989"/>
    </source>
</evidence>
<geneLocation type="plasmid" evidence="10">
    <name>ppaby5</name>
</geneLocation>
<feature type="domain" description="ABC transmembrane type-1" evidence="8">
    <location>
        <begin position="73"/>
        <end position="253"/>
    </location>
</feature>
<keyword evidence="10" id="KW-1185">Reference proteome</keyword>
<keyword evidence="9" id="KW-0614">Plasmid</keyword>
<evidence type="ECO:0000313" key="9">
    <source>
        <dbReference type="EMBL" id="APZ50448.1"/>
    </source>
</evidence>
<sequence length="266" mass="29728">MPNDTAERWRGVAAARTHAPGRIAVTVISLALLALIWIVAAALTADPQILPQPWALVQPFAQALRSGELLFHLGWTLTRVLWAFVLAMSLGIVLGLVMGRFPAVDRWLDPWLVIFLNLPALVLIVLCYLWIGLNETAAIVAVTLNKIPNVATVIREGARALDPGLDDMTGVYRMPRLRRMRHVVLPQLAPFITAAARSGVAVIWKIVLVVEFLGRSNGVGFQIHLYFQLFDVGMVLVYAFSFIAVMLAVEWLVLQPWERRVRRWRG</sequence>
<reference evidence="9 10" key="1">
    <citation type="submission" date="2016-04" db="EMBL/GenBank/DDBJ databases">
        <title>Deep-sea bacteria in the southern Pacific.</title>
        <authorList>
            <person name="Tang K."/>
        </authorList>
    </citation>
    <scope>NUCLEOTIDE SEQUENCE [LARGE SCALE GENOMIC DNA]</scope>
    <source>
        <strain evidence="9 10">JLT2014</strain>
        <plasmid evidence="10">ppaby5</plasmid>
    </source>
</reference>
<feature type="transmembrane region" description="Helical" evidence="7">
    <location>
        <begin position="80"/>
        <end position="99"/>
    </location>
</feature>
<feature type="transmembrane region" description="Helical" evidence="7">
    <location>
        <begin position="111"/>
        <end position="131"/>
    </location>
</feature>
<name>A0A1P8UM57_9RHOB</name>
<evidence type="ECO:0000256" key="3">
    <source>
        <dbReference type="ARBA" id="ARBA00022475"/>
    </source>
</evidence>
<dbReference type="PROSITE" id="PS50928">
    <property type="entry name" value="ABC_TM1"/>
    <property type="match status" value="1"/>
</dbReference>
<dbReference type="Pfam" id="PF00528">
    <property type="entry name" value="BPD_transp_1"/>
    <property type="match status" value="1"/>
</dbReference>
<keyword evidence="4 7" id="KW-0812">Transmembrane</keyword>
<evidence type="ECO:0000256" key="7">
    <source>
        <dbReference type="RuleBase" id="RU363032"/>
    </source>
</evidence>
<dbReference type="GO" id="GO:0055085">
    <property type="term" value="P:transmembrane transport"/>
    <property type="evidence" value="ECO:0007669"/>
    <property type="project" value="InterPro"/>
</dbReference>
<evidence type="ECO:0000256" key="4">
    <source>
        <dbReference type="ARBA" id="ARBA00022692"/>
    </source>
</evidence>
<dbReference type="KEGG" id="paby:Ga0080574_TMP114"/>
<keyword evidence="6 7" id="KW-0472">Membrane</keyword>
<keyword evidence="3" id="KW-1003">Cell membrane</keyword>
<dbReference type="InterPro" id="IPR000515">
    <property type="entry name" value="MetI-like"/>
</dbReference>
<gene>
    <name evidence="9" type="ORF">Ga0080574_TMP114</name>
</gene>
<comment type="subcellular location">
    <subcellularLocation>
        <location evidence="1 7">Cell membrane</location>
        <topology evidence="1 7">Multi-pass membrane protein</topology>
    </subcellularLocation>
</comment>
<accession>A0A1P8UM57</accession>